<dbReference type="InterPro" id="IPR031259">
    <property type="entry name" value="ILBP"/>
</dbReference>
<organism evidence="3 4">
    <name type="scientific">Petrolisthes manimaculis</name>
    <dbReference type="NCBI Taxonomy" id="1843537"/>
    <lineage>
        <taxon>Eukaryota</taxon>
        <taxon>Metazoa</taxon>
        <taxon>Ecdysozoa</taxon>
        <taxon>Arthropoda</taxon>
        <taxon>Crustacea</taxon>
        <taxon>Multicrustacea</taxon>
        <taxon>Malacostraca</taxon>
        <taxon>Eumalacostraca</taxon>
        <taxon>Eucarida</taxon>
        <taxon>Decapoda</taxon>
        <taxon>Pleocyemata</taxon>
        <taxon>Anomura</taxon>
        <taxon>Galatheoidea</taxon>
        <taxon>Porcellanidae</taxon>
        <taxon>Petrolisthes</taxon>
    </lineage>
</organism>
<gene>
    <name evidence="3" type="ORF">Pmani_028846</name>
</gene>
<comment type="caution">
    <text evidence="3">The sequence shown here is derived from an EMBL/GenBank/DDBJ whole genome shotgun (WGS) entry which is preliminary data.</text>
</comment>
<evidence type="ECO:0000256" key="1">
    <source>
        <dbReference type="ARBA" id="ARBA00008390"/>
    </source>
</evidence>
<evidence type="ECO:0000256" key="2">
    <source>
        <dbReference type="ARBA" id="ARBA00023121"/>
    </source>
</evidence>
<protein>
    <submittedName>
        <fullName evidence="3">Uncharacterized protein</fullName>
    </submittedName>
</protein>
<evidence type="ECO:0000313" key="3">
    <source>
        <dbReference type="EMBL" id="KAK4298828.1"/>
    </source>
</evidence>
<dbReference type="GO" id="GO:0008289">
    <property type="term" value="F:lipid binding"/>
    <property type="evidence" value="ECO:0007669"/>
    <property type="project" value="UniProtKB-KW"/>
</dbReference>
<accession>A0AAE1NZ93</accession>
<dbReference type="Gene3D" id="2.40.128.20">
    <property type="match status" value="1"/>
</dbReference>
<proteinExistence type="inferred from homology"/>
<dbReference type="CDD" id="cd00742">
    <property type="entry name" value="FABP"/>
    <property type="match status" value="1"/>
</dbReference>
<dbReference type="Proteomes" id="UP001292094">
    <property type="component" value="Unassembled WGS sequence"/>
</dbReference>
<dbReference type="EMBL" id="JAWZYT010003358">
    <property type="protein sequence ID" value="KAK4298828.1"/>
    <property type="molecule type" value="Genomic_DNA"/>
</dbReference>
<sequence>MANFSGTYKNDNNENLDAFFSQLGMNKMMRSIAVKGRPTMEVRVEGDEWTITISSSLKVVRWNFTLGKEVEVEGVQGKGKVVFTLEGNVLTQSPRGEGSTTSVRTFTPEGVDLKLTHIPSDTVAYRHFKRQ</sequence>
<dbReference type="PRINTS" id="PR00178">
    <property type="entry name" value="FATTYACIDBP"/>
</dbReference>
<comment type="similarity">
    <text evidence="1">Belongs to the calycin superfamily. Fatty-acid binding protein (FABP) family.</text>
</comment>
<keyword evidence="4" id="KW-1185">Reference proteome</keyword>
<dbReference type="Pfam" id="PF14651">
    <property type="entry name" value="Lipocalin_7"/>
    <property type="match status" value="1"/>
</dbReference>
<name>A0AAE1NZ93_9EUCA</name>
<dbReference type="PANTHER" id="PTHR11955">
    <property type="entry name" value="FATTY ACID BINDING PROTEIN"/>
    <property type="match status" value="1"/>
</dbReference>
<evidence type="ECO:0000313" key="4">
    <source>
        <dbReference type="Proteomes" id="UP001292094"/>
    </source>
</evidence>
<dbReference type="InterPro" id="IPR000463">
    <property type="entry name" value="Fatty_acid-bd"/>
</dbReference>
<reference evidence="3" key="1">
    <citation type="submission" date="2023-11" db="EMBL/GenBank/DDBJ databases">
        <title>Genome assemblies of two species of porcelain crab, Petrolisthes cinctipes and Petrolisthes manimaculis (Anomura: Porcellanidae).</title>
        <authorList>
            <person name="Angst P."/>
        </authorList>
    </citation>
    <scope>NUCLEOTIDE SEQUENCE</scope>
    <source>
        <strain evidence="3">PB745_02</strain>
        <tissue evidence="3">Gill</tissue>
    </source>
</reference>
<dbReference type="InterPro" id="IPR012674">
    <property type="entry name" value="Calycin"/>
</dbReference>
<keyword evidence="2" id="KW-0446">Lipid-binding</keyword>
<dbReference type="AlphaFoldDB" id="A0AAE1NZ93"/>
<dbReference type="SUPFAM" id="SSF50814">
    <property type="entry name" value="Lipocalins"/>
    <property type="match status" value="1"/>
</dbReference>